<gene>
    <name evidence="5" type="ORF">GPUH_LOCUS16888</name>
</gene>
<protein>
    <recommendedName>
        <fullName evidence="2">E3 UFM1-protein ligase 1 homolog</fullName>
    </recommendedName>
    <alternativeName>
        <fullName evidence="3">E3 UFM1-protein transferase 1 homolog</fullName>
    </alternativeName>
</protein>
<dbReference type="PANTHER" id="PTHR31057">
    <property type="entry name" value="E3 UFM1-PROTEIN LIGASE 1"/>
    <property type="match status" value="1"/>
</dbReference>
<organism evidence="7">
    <name type="scientific">Gongylonema pulchrum</name>
    <dbReference type="NCBI Taxonomy" id="637853"/>
    <lineage>
        <taxon>Eukaryota</taxon>
        <taxon>Metazoa</taxon>
        <taxon>Ecdysozoa</taxon>
        <taxon>Nematoda</taxon>
        <taxon>Chromadorea</taxon>
        <taxon>Rhabditida</taxon>
        <taxon>Spirurina</taxon>
        <taxon>Spiruromorpha</taxon>
        <taxon>Spiruroidea</taxon>
        <taxon>Gongylonematidae</taxon>
        <taxon>Gongylonema</taxon>
    </lineage>
</organism>
<evidence type="ECO:0000256" key="3">
    <source>
        <dbReference type="ARBA" id="ARBA00030452"/>
    </source>
</evidence>
<dbReference type="Pfam" id="PF09743">
    <property type="entry name" value="E3_UFM1_ligase"/>
    <property type="match status" value="1"/>
</dbReference>
<evidence type="ECO:0000313" key="5">
    <source>
        <dbReference type="EMBL" id="VDN28743.1"/>
    </source>
</evidence>
<dbReference type="GO" id="GO:0032434">
    <property type="term" value="P:regulation of proteasomal ubiquitin-dependent protein catabolic process"/>
    <property type="evidence" value="ECO:0007669"/>
    <property type="project" value="TreeGrafter"/>
</dbReference>
<dbReference type="WBParaSite" id="GPUH_0001691001-mRNA-1">
    <property type="protein sequence ID" value="GPUH_0001691001-mRNA-1"/>
    <property type="gene ID" value="GPUH_0001691001"/>
</dbReference>
<dbReference type="Pfam" id="PF25870">
    <property type="entry name" value="WHD_UFL1_5th"/>
    <property type="match status" value="1"/>
</dbReference>
<reference evidence="5 6" key="2">
    <citation type="submission" date="2018-11" db="EMBL/GenBank/DDBJ databases">
        <authorList>
            <consortium name="Pathogen Informatics"/>
        </authorList>
    </citation>
    <scope>NUCLEOTIDE SEQUENCE [LARGE SCALE GENOMIC DNA]</scope>
</reference>
<sequence>MSATWQDIQRLAADFQRIQLAAGSKKLSENNCVEVVSMLIASNAVDIVFTTDGKEYVTRNHLLTEVKNECIGRGGRVSLSDLARALCVDYEHIENAVSVILKHSSAFMLCNAELISKDYIDILCKELNERLSDVGVISVAQLAKMWDLPNEILDGVILVAVGSKINALRDRDVLCTRAYLSSQRNIIRASHFELTSAFFWMLFDELDTAKEVFPKIGLLNKTGFLNKKKVNSLQDGIFQIPGKVVGSRTSGHCMYYPNIHSLLAKRYLLKTFLQDEILDLAVFKKLAIPEPKFLMKDLLKDVEHSGLVYFPSAVISGRLWDQTVHSINEEINTKSCVDVTKHLPERIQNAADVEHAIVSLTKSNKDWLFVSGQPYIYNQQLLSSTVKTLDDFINARAEELAASWGKQQKMCKKGEK</sequence>
<reference evidence="7" key="1">
    <citation type="submission" date="2016-06" db="UniProtKB">
        <authorList>
            <consortium name="WormBaseParasite"/>
        </authorList>
    </citation>
    <scope>IDENTIFICATION</scope>
</reference>
<evidence type="ECO:0000313" key="6">
    <source>
        <dbReference type="Proteomes" id="UP000271098"/>
    </source>
</evidence>
<name>A0A183E7E7_9BILA</name>
<dbReference type="EMBL" id="UYRT01084364">
    <property type="protein sequence ID" value="VDN28743.1"/>
    <property type="molecule type" value="Genomic_DNA"/>
</dbReference>
<proteinExistence type="predicted"/>
<dbReference type="PANTHER" id="PTHR31057:SF0">
    <property type="entry name" value="E3 UFM1-PROTEIN LIGASE 1"/>
    <property type="match status" value="1"/>
</dbReference>
<dbReference type="Proteomes" id="UP000271098">
    <property type="component" value="Unassembled WGS sequence"/>
</dbReference>
<dbReference type="OrthoDB" id="10258297at2759"/>
<comment type="function">
    <text evidence="1">E3 UFM1-protein ligase that mediates ufmylation of target proteins.</text>
</comment>
<dbReference type="GO" id="GO:1990592">
    <property type="term" value="P:protein K69-linked ufmylation"/>
    <property type="evidence" value="ECO:0007669"/>
    <property type="project" value="TreeGrafter"/>
</dbReference>
<evidence type="ECO:0000259" key="4">
    <source>
        <dbReference type="Pfam" id="PF09743"/>
    </source>
</evidence>
<dbReference type="GO" id="GO:0005789">
    <property type="term" value="C:endoplasmic reticulum membrane"/>
    <property type="evidence" value="ECO:0007669"/>
    <property type="project" value="TreeGrafter"/>
</dbReference>
<evidence type="ECO:0000313" key="7">
    <source>
        <dbReference type="WBParaSite" id="GPUH_0001691001-mRNA-1"/>
    </source>
</evidence>
<keyword evidence="6" id="KW-1185">Reference proteome</keyword>
<dbReference type="GO" id="GO:0034976">
    <property type="term" value="P:response to endoplasmic reticulum stress"/>
    <property type="evidence" value="ECO:0007669"/>
    <property type="project" value="TreeGrafter"/>
</dbReference>
<feature type="domain" description="E3 UFM1-protein ligase 1-like N-terminal" evidence="4">
    <location>
        <begin position="7"/>
        <end position="292"/>
    </location>
</feature>
<dbReference type="InterPro" id="IPR056579">
    <property type="entry name" value="Ufl1_N"/>
</dbReference>
<dbReference type="GO" id="GO:0061666">
    <property type="term" value="F:UFM1 ligase activity"/>
    <property type="evidence" value="ECO:0007669"/>
    <property type="project" value="InterPro"/>
</dbReference>
<dbReference type="AlphaFoldDB" id="A0A183E7E7"/>
<evidence type="ECO:0000256" key="2">
    <source>
        <dbReference type="ARBA" id="ARBA00014160"/>
    </source>
</evidence>
<dbReference type="InterPro" id="IPR018611">
    <property type="entry name" value="Ufl1"/>
</dbReference>
<evidence type="ECO:0000256" key="1">
    <source>
        <dbReference type="ARBA" id="ARBA00003950"/>
    </source>
</evidence>
<accession>A0A183E7E7</accession>